<keyword evidence="4" id="KW-1185">Reference proteome</keyword>
<dbReference type="FunCoup" id="A0A0V0QAB7">
    <property type="interactions" value="25"/>
</dbReference>
<sequence length="393" mass="47087">METDSEFLELQKQLEERDERIEELESQIRLQEHDFKKKEIQINNELANKEQQLESLQKIMKETSQIEKLKMMADDMAQKLAKAEEELLESKNRERASQKELLSMERECMDLKSQLNSRKFQTPDNQQNQNLINNNSNNKNVKIQPFNNGNQQIESIQEDEYEDVDKGELIALLMNLTKEKEELEENAKKIKEGAIDAIMEKEKQILDLEDKLQTLDNQVRENNGGASEIDHLVSQLDIQENENEKLRLEFENYRHEAENEQNYLTEQLKHYQQRLDQEVQQNEEMIYKLEKEIQERQFQNLKETENNQKLVENQFVKEIENLKIHNKKISKTIEENDKKFAKKLQEKQAALENSQKKKEFDQFKSPRTTIKLQFHEYQKDIKNLKDERRTQDQ</sequence>
<gene>
    <name evidence="3" type="ORF">PPERSA_02952</name>
</gene>
<keyword evidence="1" id="KW-0175">Coiled coil</keyword>
<dbReference type="Proteomes" id="UP000054937">
    <property type="component" value="Unassembled WGS sequence"/>
</dbReference>
<dbReference type="InParanoid" id="A0A0V0QAB7"/>
<protein>
    <submittedName>
        <fullName evidence="3">Uncharacterized protein</fullName>
    </submittedName>
</protein>
<evidence type="ECO:0000256" key="1">
    <source>
        <dbReference type="SAM" id="Coils"/>
    </source>
</evidence>
<feature type="coiled-coil region" evidence="1">
    <location>
        <begin position="166"/>
        <end position="292"/>
    </location>
</feature>
<feature type="compositionally biased region" description="Low complexity" evidence="2">
    <location>
        <begin position="125"/>
        <end position="140"/>
    </location>
</feature>
<feature type="coiled-coil region" evidence="1">
    <location>
        <begin position="7"/>
        <end position="101"/>
    </location>
</feature>
<comment type="caution">
    <text evidence="3">The sequence shown here is derived from an EMBL/GenBank/DDBJ whole genome shotgun (WGS) entry which is preliminary data.</text>
</comment>
<feature type="region of interest" description="Disordered" evidence="2">
    <location>
        <begin position="120"/>
        <end position="146"/>
    </location>
</feature>
<evidence type="ECO:0000256" key="2">
    <source>
        <dbReference type="SAM" id="MobiDB-lite"/>
    </source>
</evidence>
<organism evidence="3 4">
    <name type="scientific">Pseudocohnilembus persalinus</name>
    <name type="common">Ciliate</name>
    <dbReference type="NCBI Taxonomy" id="266149"/>
    <lineage>
        <taxon>Eukaryota</taxon>
        <taxon>Sar</taxon>
        <taxon>Alveolata</taxon>
        <taxon>Ciliophora</taxon>
        <taxon>Intramacronucleata</taxon>
        <taxon>Oligohymenophorea</taxon>
        <taxon>Scuticociliatia</taxon>
        <taxon>Philasterida</taxon>
        <taxon>Pseudocohnilembidae</taxon>
        <taxon>Pseudocohnilembus</taxon>
    </lineage>
</organism>
<proteinExistence type="predicted"/>
<reference evidence="3 4" key="1">
    <citation type="journal article" date="2015" name="Sci. Rep.">
        <title>Genome of the facultative scuticociliatosis pathogen Pseudocohnilembus persalinus provides insight into its virulence through horizontal gene transfer.</title>
        <authorList>
            <person name="Xiong J."/>
            <person name="Wang G."/>
            <person name="Cheng J."/>
            <person name="Tian M."/>
            <person name="Pan X."/>
            <person name="Warren A."/>
            <person name="Jiang C."/>
            <person name="Yuan D."/>
            <person name="Miao W."/>
        </authorList>
    </citation>
    <scope>NUCLEOTIDE SEQUENCE [LARGE SCALE GENOMIC DNA]</scope>
    <source>
        <strain evidence="3">36N120E</strain>
    </source>
</reference>
<dbReference type="AlphaFoldDB" id="A0A0V0QAB7"/>
<dbReference type="EMBL" id="LDAU01000221">
    <property type="protein sequence ID" value="KRW99120.1"/>
    <property type="molecule type" value="Genomic_DNA"/>
</dbReference>
<name>A0A0V0QAB7_PSEPJ</name>
<evidence type="ECO:0000313" key="4">
    <source>
        <dbReference type="Proteomes" id="UP000054937"/>
    </source>
</evidence>
<evidence type="ECO:0000313" key="3">
    <source>
        <dbReference type="EMBL" id="KRW99120.1"/>
    </source>
</evidence>
<accession>A0A0V0QAB7</accession>